<gene>
    <name evidence="2" type="ORF">ACFOUW_24580</name>
</gene>
<feature type="region of interest" description="Disordered" evidence="1">
    <location>
        <begin position="27"/>
        <end position="66"/>
    </location>
</feature>
<evidence type="ECO:0000313" key="3">
    <source>
        <dbReference type="Proteomes" id="UP001595699"/>
    </source>
</evidence>
<dbReference type="EMBL" id="JBHRZH010000022">
    <property type="protein sequence ID" value="MFC3764033.1"/>
    <property type="molecule type" value="Genomic_DNA"/>
</dbReference>
<name>A0ABV7YIX9_9ACTN</name>
<sequence length="66" mass="7540">MNVEYAQRVRRLARLRIRAEVARRRAERLQATRTTGKSSAANTAAEPALIRPRRARHADQTQRATS</sequence>
<dbReference type="Proteomes" id="UP001595699">
    <property type="component" value="Unassembled WGS sequence"/>
</dbReference>
<comment type="caution">
    <text evidence="2">The sequence shown here is derived from an EMBL/GenBank/DDBJ whole genome shotgun (WGS) entry which is preliminary data.</text>
</comment>
<dbReference type="RefSeq" id="WP_205116142.1">
    <property type="nucleotide sequence ID" value="NZ_JAFBCM010000001.1"/>
</dbReference>
<feature type="compositionally biased region" description="Polar residues" evidence="1">
    <location>
        <begin position="32"/>
        <end position="42"/>
    </location>
</feature>
<protein>
    <submittedName>
        <fullName evidence="2">Uncharacterized protein</fullName>
    </submittedName>
</protein>
<accession>A0ABV7YIX9</accession>
<organism evidence="2 3">
    <name type="scientific">Tenggerimyces flavus</name>
    <dbReference type="NCBI Taxonomy" id="1708749"/>
    <lineage>
        <taxon>Bacteria</taxon>
        <taxon>Bacillati</taxon>
        <taxon>Actinomycetota</taxon>
        <taxon>Actinomycetes</taxon>
        <taxon>Propionibacteriales</taxon>
        <taxon>Nocardioidaceae</taxon>
        <taxon>Tenggerimyces</taxon>
    </lineage>
</organism>
<keyword evidence="3" id="KW-1185">Reference proteome</keyword>
<evidence type="ECO:0000256" key="1">
    <source>
        <dbReference type="SAM" id="MobiDB-lite"/>
    </source>
</evidence>
<evidence type="ECO:0000313" key="2">
    <source>
        <dbReference type="EMBL" id="MFC3764033.1"/>
    </source>
</evidence>
<proteinExistence type="predicted"/>
<reference evidence="3" key="1">
    <citation type="journal article" date="2019" name="Int. J. Syst. Evol. Microbiol.">
        <title>The Global Catalogue of Microorganisms (GCM) 10K type strain sequencing project: providing services to taxonomists for standard genome sequencing and annotation.</title>
        <authorList>
            <consortium name="The Broad Institute Genomics Platform"/>
            <consortium name="The Broad Institute Genome Sequencing Center for Infectious Disease"/>
            <person name="Wu L."/>
            <person name="Ma J."/>
        </authorList>
    </citation>
    <scope>NUCLEOTIDE SEQUENCE [LARGE SCALE GENOMIC DNA]</scope>
    <source>
        <strain evidence="3">CGMCC 4.7241</strain>
    </source>
</reference>